<dbReference type="InterPro" id="IPR036188">
    <property type="entry name" value="FAD/NAD-bd_sf"/>
</dbReference>
<evidence type="ECO:0000256" key="1">
    <source>
        <dbReference type="ARBA" id="ARBA00009333"/>
    </source>
</evidence>
<dbReference type="AlphaFoldDB" id="A0A6A5UZ03"/>
<dbReference type="InterPro" id="IPR050097">
    <property type="entry name" value="Ferredoxin-NADP_redctase_2"/>
</dbReference>
<dbReference type="PRINTS" id="PR00368">
    <property type="entry name" value="FADPNR"/>
</dbReference>
<dbReference type="InterPro" id="IPR023753">
    <property type="entry name" value="FAD/NAD-binding_dom"/>
</dbReference>
<dbReference type="PANTHER" id="PTHR48105">
    <property type="entry name" value="THIOREDOXIN REDUCTASE 1-RELATED-RELATED"/>
    <property type="match status" value="1"/>
</dbReference>
<dbReference type="Proteomes" id="UP000800036">
    <property type="component" value="Unassembled WGS sequence"/>
</dbReference>
<evidence type="ECO:0000313" key="6">
    <source>
        <dbReference type="Proteomes" id="UP000800036"/>
    </source>
</evidence>
<keyword evidence="2" id="KW-0285">Flavoprotein</keyword>
<evidence type="ECO:0000256" key="3">
    <source>
        <dbReference type="ARBA" id="ARBA00023002"/>
    </source>
</evidence>
<evidence type="ECO:0000256" key="2">
    <source>
        <dbReference type="ARBA" id="ARBA00022630"/>
    </source>
</evidence>
<keyword evidence="6" id="KW-1185">Reference proteome</keyword>
<dbReference type="OrthoDB" id="10260355at2759"/>
<proteinExistence type="inferred from homology"/>
<dbReference type="GO" id="GO:0016491">
    <property type="term" value="F:oxidoreductase activity"/>
    <property type="evidence" value="ECO:0007669"/>
    <property type="project" value="UniProtKB-KW"/>
</dbReference>
<dbReference type="SUPFAM" id="SSF51905">
    <property type="entry name" value="FAD/NAD(P)-binding domain"/>
    <property type="match status" value="1"/>
</dbReference>
<accession>A0A6A5UZ03</accession>
<organism evidence="5 6">
    <name type="scientific">Bimuria novae-zelandiae CBS 107.79</name>
    <dbReference type="NCBI Taxonomy" id="1447943"/>
    <lineage>
        <taxon>Eukaryota</taxon>
        <taxon>Fungi</taxon>
        <taxon>Dikarya</taxon>
        <taxon>Ascomycota</taxon>
        <taxon>Pezizomycotina</taxon>
        <taxon>Dothideomycetes</taxon>
        <taxon>Pleosporomycetidae</taxon>
        <taxon>Pleosporales</taxon>
        <taxon>Massarineae</taxon>
        <taxon>Didymosphaeriaceae</taxon>
        <taxon>Bimuria</taxon>
    </lineage>
</organism>
<comment type="similarity">
    <text evidence="1">Belongs to the class-II pyridine nucleotide-disulfide oxidoreductase family.</text>
</comment>
<evidence type="ECO:0000259" key="4">
    <source>
        <dbReference type="Pfam" id="PF07992"/>
    </source>
</evidence>
<keyword evidence="3" id="KW-0560">Oxidoreductase</keyword>
<feature type="domain" description="FAD/NAD(P)-binding" evidence="4">
    <location>
        <begin position="6"/>
        <end position="126"/>
    </location>
</feature>
<sequence length="316" mass="33962">MARIVDVLIIGGGPAGLTAASILARQVITCVIFDNGTYRNKLSNEMHTVLTAENGSPEAFRAKARQELLQKYETIAFQDTTIAKVTKLEGGFEAEDRDGTKWQGKKLILATGVEDIFPAIEGYAECWAVGIYHCIFCKGFEDRGADSCGLLAIDKPMNIQHAMNAARMASQFSKRVVFYTNGDEALAAQFVAVFPSAPVFSSDSRKIAKLVKGPSGGQVIIHFENGMQTTEGFIFHKPLTKAKGPFAEQLGLETTPEGDLVVKPPFAQTSDKDVFAAGDNASLFKMVTVAMHMGGLAGAQVASRLAAEKLGQTSLF</sequence>
<dbReference type="PRINTS" id="PR00469">
    <property type="entry name" value="PNDRDTASEII"/>
</dbReference>
<dbReference type="Pfam" id="PF07992">
    <property type="entry name" value="Pyr_redox_2"/>
    <property type="match status" value="1"/>
</dbReference>
<dbReference type="Gene3D" id="3.50.50.60">
    <property type="entry name" value="FAD/NAD(P)-binding domain"/>
    <property type="match status" value="2"/>
</dbReference>
<dbReference type="GO" id="GO:0097237">
    <property type="term" value="P:cellular response to toxic substance"/>
    <property type="evidence" value="ECO:0007669"/>
    <property type="project" value="UniProtKB-ARBA"/>
</dbReference>
<name>A0A6A5UZ03_9PLEO</name>
<protein>
    <submittedName>
        <fullName evidence="5">FAD/NAD(P)-binding domain-containing protein</fullName>
    </submittedName>
</protein>
<reference evidence="5" key="1">
    <citation type="journal article" date="2020" name="Stud. Mycol.">
        <title>101 Dothideomycetes genomes: a test case for predicting lifestyles and emergence of pathogens.</title>
        <authorList>
            <person name="Haridas S."/>
            <person name="Albert R."/>
            <person name="Binder M."/>
            <person name="Bloem J."/>
            <person name="Labutti K."/>
            <person name="Salamov A."/>
            <person name="Andreopoulos B."/>
            <person name="Baker S."/>
            <person name="Barry K."/>
            <person name="Bills G."/>
            <person name="Bluhm B."/>
            <person name="Cannon C."/>
            <person name="Castanera R."/>
            <person name="Culley D."/>
            <person name="Daum C."/>
            <person name="Ezra D."/>
            <person name="Gonzalez J."/>
            <person name="Henrissat B."/>
            <person name="Kuo A."/>
            <person name="Liang C."/>
            <person name="Lipzen A."/>
            <person name="Lutzoni F."/>
            <person name="Magnuson J."/>
            <person name="Mondo S."/>
            <person name="Nolan M."/>
            <person name="Ohm R."/>
            <person name="Pangilinan J."/>
            <person name="Park H.-J."/>
            <person name="Ramirez L."/>
            <person name="Alfaro M."/>
            <person name="Sun H."/>
            <person name="Tritt A."/>
            <person name="Yoshinaga Y."/>
            <person name="Zwiers L.-H."/>
            <person name="Turgeon B."/>
            <person name="Goodwin S."/>
            <person name="Spatafora J."/>
            <person name="Crous P."/>
            <person name="Grigoriev I."/>
        </authorList>
    </citation>
    <scope>NUCLEOTIDE SEQUENCE</scope>
    <source>
        <strain evidence="5">CBS 107.79</strain>
    </source>
</reference>
<dbReference type="EMBL" id="ML976724">
    <property type="protein sequence ID" value="KAF1968086.1"/>
    <property type="molecule type" value="Genomic_DNA"/>
</dbReference>
<gene>
    <name evidence="5" type="ORF">BU23DRAFT_572610</name>
</gene>
<evidence type="ECO:0000313" key="5">
    <source>
        <dbReference type="EMBL" id="KAF1968086.1"/>
    </source>
</evidence>